<gene>
    <name evidence="2" type="ORF">GHT06_010607</name>
</gene>
<dbReference type="InterPro" id="IPR012337">
    <property type="entry name" value="RNaseH-like_sf"/>
</dbReference>
<evidence type="ECO:0000313" key="2">
    <source>
        <dbReference type="EMBL" id="KAI9563149.1"/>
    </source>
</evidence>
<dbReference type="InterPro" id="IPR040676">
    <property type="entry name" value="DUF5641"/>
</dbReference>
<reference evidence="2 3" key="1">
    <citation type="submission" date="2022-05" db="EMBL/GenBank/DDBJ databases">
        <title>A multi-omics perspective on studying reproductive biology in Daphnia sinensis.</title>
        <authorList>
            <person name="Jia J."/>
        </authorList>
    </citation>
    <scope>NUCLEOTIDE SEQUENCE [LARGE SCALE GENOMIC DNA]</scope>
    <source>
        <strain evidence="2 3">WSL</strain>
    </source>
</reference>
<comment type="caution">
    <text evidence="2">The sequence shown here is derived from an EMBL/GenBank/DDBJ whole genome shotgun (WGS) entry which is preliminary data.</text>
</comment>
<name>A0AAD5KYJ4_9CRUS</name>
<evidence type="ECO:0000313" key="3">
    <source>
        <dbReference type="Proteomes" id="UP000820818"/>
    </source>
</evidence>
<proteinExistence type="predicted"/>
<protein>
    <recommendedName>
        <fullName evidence="1">DUF5641 domain-containing protein</fullName>
    </recommendedName>
</protein>
<dbReference type="PANTHER" id="PTHR47331:SF1">
    <property type="entry name" value="GAG-LIKE PROTEIN"/>
    <property type="match status" value="1"/>
</dbReference>
<dbReference type="Pfam" id="PF18701">
    <property type="entry name" value="DUF5641"/>
    <property type="match status" value="1"/>
</dbReference>
<sequence length="222" mass="25391">MAEEGVSWTFSPPLAPHFGGVWERLVRSAKTALRVVLRSKTVSEEVLITLLVEVEAMLNARPLTHLSVDPRDNSPMTPNHFLLLRAHPHVPPDVIEYSGSLSRRRYLAAQELAESFWRRWLLEYVPALTERKKGWTEKRRNVRVGDLVLLVEKDTPRGKWPIGRVTEVIPSGTPGDDTVRTVRVRTEIGEYRRPVVKLCLLKTVEEEDQERMVDGVTDEKDP</sequence>
<dbReference type="InterPro" id="IPR036397">
    <property type="entry name" value="RNaseH_sf"/>
</dbReference>
<dbReference type="Proteomes" id="UP000820818">
    <property type="component" value="Linkage Group LG2"/>
</dbReference>
<evidence type="ECO:0000259" key="1">
    <source>
        <dbReference type="Pfam" id="PF18701"/>
    </source>
</evidence>
<accession>A0AAD5KYJ4</accession>
<dbReference type="SUPFAM" id="SSF53098">
    <property type="entry name" value="Ribonuclease H-like"/>
    <property type="match status" value="1"/>
</dbReference>
<dbReference type="Gene3D" id="3.30.420.10">
    <property type="entry name" value="Ribonuclease H-like superfamily/Ribonuclease H"/>
    <property type="match status" value="1"/>
</dbReference>
<dbReference type="AlphaFoldDB" id="A0AAD5KYJ4"/>
<keyword evidence="3" id="KW-1185">Reference proteome</keyword>
<dbReference type="PANTHER" id="PTHR47331">
    <property type="entry name" value="PHD-TYPE DOMAIN-CONTAINING PROTEIN"/>
    <property type="match status" value="1"/>
</dbReference>
<dbReference type="EMBL" id="WJBH02000002">
    <property type="protein sequence ID" value="KAI9563149.1"/>
    <property type="molecule type" value="Genomic_DNA"/>
</dbReference>
<dbReference type="GO" id="GO:0003676">
    <property type="term" value="F:nucleic acid binding"/>
    <property type="evidence" value="ECO:0007669"/>
    <property type="project" value="InterPro"/>
</dbReference>
<feature type="domain" description="DUF5641" evidence="1">
    <location>
        <begin position="105"/>
        <end position="201"/>
    </location>
</feature>
<organism evidence="2 3">
    <name type="scientific">Daphnia sinensis</name>
    <dbReference type="NCBI Taxonomy" id="1820382"/>
    <lineage>
        <taxon>Eukaryota</taxon>
        <taxon>Metazoa</taxon>
        <taxon>Ecdysozoa</taxon>
        <taxon>Arthropoda</taxon>
        <taxon>Crustacea</taxon>
        <taxon>Branchiopoda</taxon>
        <taxon>Diplostraca</taxon>
        <taxon>Cladocera</taxon>
        <taxon>Anomopoda</taxon>
        <taxon>Daphniidae</taxon>
        <taxon>Daphnia</taxon>
        <taxon>Daphnia similis group</taxon>
    </lineage>
</organism>